<keyword evidence="1" id="KW-0805">Transcription regulation</keyword>
<keyword evidence="2" id="KW-0238">DNA-binding</keyword>
<dbReference type="PRINTS" id="PR00598">
    <property type="entry name" value="HTHMARR"/>
</dbReference>
<keyword evidence="3" id="KW-0804">Transcription</keyword>
<dbReference type="InterPro" id="IPR023187">
    <property type="entry name" value="Tscrpt_reg_MarR-type_CS"/>
</dbReference>
<dbReference type="Proteomes" id="UP000051955">
    <property type="component" value="Unassembled WGS sequence"/>
</dbReference>
<protein>
    <submittedName>
        <fullName evidence="5">Transcriptional regulator, MarR family protein</fullName>
    </submittedName>
</protein>
<evidence type="ECO:0000313" key="5">
    <source>
        <dbReference type="EMBL" id="KRK94744.1"/>
    </source>
</evidence>
<dbReference type="InterPro" id="IPR036390">
    <property type="entry name" value="WH_DNA-bd_sf"/>
</dbReference>
<dbReference type="PATRIC" id="fig|1423715.3.peg.746"/>
<accession>A0A0R1LGZ5</accession>
<organism evidence="5 6">
    <name type="scientific">Levilactobacillus acidifarinae DSM 19394 = JCM 15949</name>
    <dbReference type="NCBI Taxonomy" id="1423715"/>
    <lineage>
        <taxon>Bacteria</taxon>
        <taxon>Bacillati</taxon>
        <taxon>Bacillota</taxon>
        <taxon>Bacilli</taxon>
        <taxon>Lactobacillales</taxon>
        <taxon>Lactobacillaceae</taxon>
        <taxon>Levilactobacillus</taxon>
    </lineage>
</organism>
<dbReference type="Pfam" id="PF01047">
    <property type="entry name" value="MarR"/>
    <property type="match status" value="1"/>
</dbReference>
<gene>
    <name evidence="5" type="ORF">FD25_GL000718</name>
</gene>
<evidence type="ECO:0000256" key="1">
    <source>
        <dbReference type="ARBA" id="ARBA00023015"/>
    </source>
</evidence>
<dbReference type="AlphaFoldDB" id="A0A0R1LGZ5"/>
<comment type="caution">
    <text evidence="5">The sequence shown here is derived from an EMBL/GenBank/DDBJ whole genome shotgun (WGS) entry which is preliminary data.</text>
</comment>
<dbReference type="SUPFAM" id="SSF46785">
    <property type="entry name" value="Winged helix' DNA-binding domain"/>
    <property type="match status" value="1"/>
</dbReference>
<name>A0A0R1LGZ5_9LACO</name>
<dbReference type="InterPro" id="IPR036388">
    <property type="entry name" value="WH-like_DNA-bd_sf"/>
</dbReference>
<dbReference type="OrthoDB" id="6462103at2"/>
<proteinExistence type="predicted"/>
<dbReference type="RefSeq" id="WP_057803966.1">
    <property type="nucleotide sequence ID" value="NZ_AZDV01000026.1"/>
</dbReference>
<dbReference type="PROSITE" id="PS01117">
    <property type="entry name" value="HTH_MARR_1"/>
    <property type="match status" value="1"/>
</dbReference>
<dbReference type="SMART" id="SM00347">
    <property type="entry name" value="HTH_MARR"/>
    <property type="match status" value="1"/>
</dbReference>
<dbReference type="STRING" id="1423715.FD25_GL000718"/>
<dbReference type="PANTHER" id="PTHR42756">
    <property type="entry name" value="TRANSCRIPTIONAL REGULATOR, MARR"/>
    <property type="match status" value="1"/>
</dbReference>
<evidence type="ECO:0000259" key="4">
    <source>
        <dbReference type="PROSITE" id="PS50995"/>
    </source>
</evidence>
<evidence type="ECO:0000256" key="3">
    <source>
        <dbReference type="ARBA" id="ARBA00023163"/>
    </source>
</evidence>
<evidence type="ECO:0000313" key="6">
    <source>
        <dbReference type="Proteomes" id="UP000051955"/>
    </source>
</evidence>
<dbReference type="GO" id="GO:0003700">
    <property type="term" value="F:DNA-binding transcription factor activity"/>
    <property type="evidence" value="ECO:0007669"/>
    <property type="project" value="InterPro"/>
</dbReference>
<feature type="domain" description="HTH marR-type" evidence="4">
    <location>
        <begin position="1"/>
        <end position="133"/>
    </location>
</feature>
<dbReference type="PANTHER" id="PTHR42756:SF2">
    <property type="entry name" value="MARR FAMILY REGULATORY PROTEIN"/>
    <property type="match status" value="1"/>
</dbReference>
<sequence length="150" mass="17050">MPDVLREIGMIARALDAISNVEFKPYQLTKGQYLYLVRITEHPGIIQEDLGKLIMVERSTVIRAVQKLVDQGLVEKRLDATNRKIRHLFATPQAQPVYARVIAENTYSTQVALQGLTPAEQAQLGQLLQRARQNVATDWEAVQRGQTRHY</sequence>
<dbReference type="PROSITE" id="PS50995">
    <property type="entry name" value="HTH_MARR_2"/>
    <property type="match status" value="1"/>
</dbReference>
<reference evidence="5 6" key="1">
    <citation type="journal article" date="2015" name="Genome Announc.">
        <title>Expanding the biotechnology potential of lactobacilli through comparative genomics of 213 strains and associated genera.</title>
        <authorList>
            <person name="Sun Z."/>
            <person name="Harris H.M."/>
            <person name="McCann A."/>
            <person name="Guo C."/>
            <person name="Argimon S."/>
            <person name="Zhang W."/>
            <person name="Yang X."/>
            <person name="Jeffery I.B."/>
            <person name="Cooney J.C."/>
            <person name="Kagawa T.F."/>
            <person name="Liu W."/>
            <person name="Song Y."/>
            <person name="Salvetti E."/>
            <person name="Wrobel A."/>
            <person name="Rasinkangas P."/>
            <person name="Parkhill J."/>
            <person name="Rea M.C."/>
            <person name="O'Sullivan O."/>
            <person name="Ritari J."/>
            <person name="Douillard F.P."/>
            <person name="Paul Ross R."/>
            <person name="Yang R."/>
            <person name="Briner A.E."/>
            <person name="Felis G.E."/>
            <person name="de Vos W.M."/>
            <person name="Barrangou R."/>
            <person name="Klaenhammer T.R."/>
            <person name="Caufield P.W."/>
            <person name="Cui Y."/>
            <person name="Zhang H."/>
            <person name="O'Toole P.W."/>
        </authorList>
    </citation>
    <scope>NUCLEOTIDE SEQUENCE [LARGE SCALE GENOMIC DNA]</scope>
    <source>
        <strain evidence="5 6">DSM 19394</strain>
    </source>
</reference>
<dbReference type="EMBL" id="AZDV01000026">
    <property type="protein sequence ID" value="KRK94744.1"/>
    <property type="molecule type" value="Genomic_DNA"/>
</dbReference>
<keyword evidence="6" id="KW-1185">Reference proteome</keyword>
<dbReference type="InterPro" id="IPR000835">
    <property type="entry name" value="HTH_MarR-typ"/>
</dbReference>
<evidence type="ECO:0000256" key="2">
    <source>
        <dbReference type="ARBA" id="ARBA00023125"/>
    </source>
</evidence>
<dbReference type="Gene3D" id="1.10.10.10">
    <property type="entry name" value="Winged helix-like DNA-binding domain superfamily/Winged helix DNA-binding domain"/>
    <property type="match status" value="1"/>
</dbReference>
<dbReference type="GO" id="GO:0003677">
    <property type="term" value="F:DNA binding"/>
    <property type="evidence" value="ECO:0007669"/>
    <property type="project" value="UniProtKB-KW"/>
</dbReference>